<evidence type="ECO:0000313" key="4">
    <source>
        <dbReference type="Proteomes" id="UP000585681"/>
    </source>
</evidence>
<accession>A0A840CBA9</accession>
<dbReference type="Proteomes" id="UP000585681">
    <property type="component" value="Unassembled WGS sequence"/>
</dbReference>
<evidence type="ECO:0000256" key="1">
    <source>
        <dbReference type="SAM" id="MobiDB-lite"/>
    </source>
</evidence>
<dbReference type="SUPFAM" id="SSF51294">
    <property type="entry name" value="Hedgehog/intein (Hint) domain"/>
    <property type="match status" value="1"/>
</dbReference>
<reference evidence="3 4" key="1">
    <citation type="submission" date="2020-08" db="EMBL/GenBank/DDBJ databases">
        <title>Genomic Encyclopedia of Type Strains, Phase IV (KMG-IV): sequencing the most valuable type-strain genomes for metagenomic binning, comparative biology and taxonomic classification.</title>
        <authorList>
            <person name="Goeker M."/>
        </authorList>
    </citation>
    <scope>NUCLEOTIDE SEQUENCE [LARGE SCALE GENOMIC DNA]</scope>
    <source>
        <strain evidence="3 4">DSM 105040</strain>
    </source>
</reference>
<sequence>MSEYPYDKKTRGNSGTAVFFSAAGSGAIAASESARKDQAPDARADGASTPEGEGRRDGASGCPCFTPGAGIATPRGVKPAETLRAGDKVITRDNGIQEIRWVGSKTLTGRDLTAAQYLKPVLIRKGALGGGLPERDMMVSPNHRVLCASDRALVNFREREVLAAAKHLVNHRGIQVVDTLSTTYIHFLFDRHEVILSNGIWTESFQPEEAVLDGMGNAQRTEIYDLFPRLRTAPGETVFPPARRVLSEGESQRLTD</sequence>
<dbReference type="InterPro" id="IPR028992">
    <property type="entry name" value="Hedgehog/Intein_dom"/>
</dbReference>
<evidence type="ECO:0000313" key="3">
    <source>
        <dbReference type="EMBL" id="MBB4022153.1"/>
    </source>
</evidence>
<feature type="compositionally biased region" description="Basic and acidic residues" evidence="1">
    <location>
        <begin position="33"/>
        <end position="44"/>
    </location>
</feature>
<protein>
    <recommendedName>
        <fullName evidence="2">Hedgehog/Intein (Hint) domain-containing protein</fullName>
    </recommendedName>
</protein>
<dbReference type="RefSeq" id="WP_082386584.1">
    <property type="nucleotide sequence ID" value="NZ_JACIEQ010000002.1"/>
</dbReference>
<organism evidence="3 4">
    <name type="scientific">Actibacterium naphthalenivorans</name>
    <dbReference type="NCBI Taxonomy" id="1614693"/>
    <lineage>
        <taxon>Bacteria</taxon>
        <taxon>Pseudomonadati</taxon>
        <taxon>Pseudomonadota</taxon>
        <taxon>Alphaproteobacteria</taxon>
        <taxon>Rhodobacterales</taxon>
        <taxon>Roseobacteraceae</taxon>
        <taxon>Actibacterium</taxon>
    </lineage>
</organism>
<dbReference type="AlphaFoldDB" id="A0A840CBA9"/>
<feature type="domain" description="Hedgehog/Intein (Hint)" evidence="2">
    <location>
        <begin position="63"/>
        <end position="208"/>
    </location>
</feature>
<feature type="region of interest" description="Disordered" evidence="1">
    <location>
        <begin position="29"/>
        <end position="62"/>
    </location>
</feature>
<evidence type="ECO:0000259" key="2">
    <source>
        <dbReference type="Pfam" id="PF13403"/>
    </source>
</evidence>
<comment type="caution">
    <text evidence="3">The sequence shown here is derived from an EMBL/GenBank/DDBJ whole genome shotgun (WGS) entry which is preliminary data.</text>
</comment>
<dbReference type="InterPro" id="IPR036844">
    <property type="entry name" value="Hint_dom_sf"/>
</dbReference>
<dbReference type="EMBL" id="JACIEQ010000002">
    <property type="protein sequence ID" value="MBB4022153.1"/>
    <property type="molecule type" value="Genomic_DNA"/>
</dbReference>
<keyword evidence="4" id="KW-1185">Reference proteome</keyword>
<proteinExistence type="predicted"/>
<gene>
    <name evidence="3" type="ORF">GGR17_001962</name>
</gene>
<dbReference type="Pfam" id="PF13403">
    <property type="entry name" value="Hint_2"/>
    <property type="match status" value="1"/>
</dbReference>
<dbReference type="Gene3D" id="2.170.16.10">
    <property type="entry name" value="Hedgehog/Intein (Hint) domain"/>
    <property type="match status" value="1"/>
</dbReference>
<name>A0A840CBA9_9RHOB</name>